<accession>A0A6P5Z686</accession>
<dbReference type="Gene3D" id="1.25.40.20">
    <property type="entry name" value="Ankyrin repeat-containing domain"/>
    <property type="match status" value="1"/>
</dbReference>
<dbReference type="Proteomes" id="UP000515121">
    <property type="component" value="Unplaced"/>
</dbReference>
<evidence type="ECO:0000313" key="3">
    <source>
        <dbReference type="RefSeq" id="XP_022748090.1"/>
    </source>
</evidence>
<dbReference type="PROSITE" id="PS50088">
    <property type="entry name" value="ANK_REPEAT"/>
    <property type="match status" value="1"/>
</dbReference>
<dbReference type="SUPFAM" id="SSF48403">
    <property type="entry name" value="Ankyrin repeat"/>
    <property type="match status" value="1"/>
</dbReference>
<name>A0A6P5Z686_DURZI</name>
<organism evidence="2 3">
    <name type="scientific">Durio zibethinus</name>
    <name type="common">Durian</name>
    <dbReference type="NCBI Taxonomy" id="66656"/>
    <lineage>
        <taxon>Eukaryota</taxon>
        <taxon>Viridiplantae</taxon>
        <taxon>Streptophyta</taxon>
        <taxon>Embryophyta</taxon>
        <taxon>Tracheophyta</taxon>
        <taxon>Spermatophyta</taxon>
        <taxon>Magnoliopsida</taxon>
        <taxon>eudicotyledons</taxon>
        <taxon>Gunneridae</taxon>
        <taxon>Pentapetalae</taxon>
        <taxon>rosids</taxon>
        <taxon>malvids</taxon>
        <taxon>Malvales</taxon>
        <taxon>Malvaceae</taxon>
        <taxon>Helicteroideae</taxon>
        <taxon>Durio</taxon>
    </lineage>
</organism>
<keyword evidence="2" id="KW-1185">Reference proteome</keyword>
<dbReference type="KEGG" id="dzi:111297716"/>
<reference evidence="3" key="1">
    <citation type="submission" date="2025-08" db="UniProtKB">
        <authorList>
            <consortium name="RefSeq"/>
        </authorList>
    </citation>
    <scope>IDENTIFICATION</scope>
    <source>
        <tissue evidence="3">Fruit stalk</tissue>
    </source>
</reference>
<dbReference type="AlphaFoldDB" id="A0A6P5Z686"/>
<dbReference type="OrthoDB" id="1880601at2759"/>
<gene>
    <name evidence="3" type="primary">LOC111297716</name>
</gene>
<sequence length="149" mass="16564">MYSPSSKSVSSNRNDLKATNRLLKAKPHLVNTDVFMSTVRRPIHLAVTVGNLEIVNALLRHMSEEDVKAQDSSGPKISECLIGKNKELLTFPDNNGLIPIIFACNRAHKDMTHCLYNETTLAYLLSPENQTHAALVVGLCIRSKLFGKY</sequence>
<dbReference type="GeneID" id="111297716"/>
<dbReference type="InterPro" id="IPR036770">
    <property type="entry name" value="Ankyrin_rpt-contain_sf"/>
</dbReference>
<evidence type="ECO:0000256" key="1">
    <source>
        <dbReference type="PROSITE-ProRule" id="PRU00023"/>
    </source>
</evidence>
<keyword evidence="1" id="KW-0040">ANK repeat</keyword>
<dbReference type="Pfam" id="PF00023">
    <property type="entry name" value="Ank"/>
    <property type="match status" value="1"/>
</dbReference>
<protein>
    <submittedName>
        <fullName evidence="3">Uncharacterized protein LOC111297716</fullName>
    </submittedName>
</protein>
<dbReference type="InterPro" id="IPR002110">
    <property type="entry name" value="Ankyrin_rpt"/>
</dbReference>
<evidence type="ECO:0000313" key="2">
    <source>
        <dbReference type="Proteomes" id="UP000515121"/>
    </source>
</evidence>
<proteinExistence type="predicted"/>
<feature type="repeat" description="ANK" evidence="1">
    <location>
        <begin position="38"/>
        <end position="70"/>
    </location>
</feature>
<dbReference type="RefSeq" id="XP_022748090.1">
    <property type="nucleotide sequence ID" value="XM_022892355.1"/>
</dbReference>